<dbReference type="RefSeq" id="WP_162448117.1">
    <property type="nucleotide sequence ID" value="NZ_CP048222.1"/>
</dbReference>
<evidence type="ECO:0000313" key="2">
    <source>
        <dbReference type="EMBL" id="QHT72229.1"/>
    </source>
</evidence>
<dbReference type="PROSITE" id="PS50930">
    <property type="entry name" value="HTH_LYTTR"/>
    <property type="match status" value="1"/>
</dbReference>
<accession>A0A6C0GVL8</accession>
<dbReference type="InterPro" id="IPR007492">
    <property type="entry name" value="LytTR_DNA-bd_dom"/>
</dbReference>
<gene>
    <name evidence="2" type="ORF">GXP67_31060</name>
</gene>
<keyword evidence="3" id="KW-1185">Reference proteome</keyword>
<dbReference type="Gene3D" id="2.40.50.1020">
    <property type="entry name" value="LytTr DNA-binding domain"/>
    <property type="match status" value="1"/>
</dbReference>
<organism evidence="2 3">
    <name type="scientific">Rhodocytophaga rosea</name>
    <dbReference type="NCBI Taxonomy" id="2704465"/>
    <lineage>
        <taxon>Bacteria</taxon>
        <taxon>Pseudomonadati</taxon>
        <taxon>Bacteroidota</taxon>
        <taxon>Cytophagia</taxon>
        <taxon>Cytophagales</taxon>
        <taxon>Rhodocytophagaceae</taxon>
        <taxon>Rhodocytophaga</taxon>
    </lineage>
</organism>
<dbReference type="AlphaFoldDB" id="A0A6C0GVL8"/>
<evidence type="ECO:0000259" key="1">
    <source>
        <dbReference type="PROSITE" id="PS50930"/>
    </source>
</evidence>
<reference evidence="2 3" key="1">
    <citation type="submission" date="2020-01" db="EMBL/GenBank/DDBJ databases">
        <authorList>
            <person name="Kim M.K."/>
        </authorList>
    </citation>
    <scope>NUCLEOTIDE SEQUENCE [LARGE SCALE GENOMIC DNA]</scope>
    <source>
        <strain evidence="2 3">172606-1</strain>
    </source>
</reference>
<dbReference type="GO" id="GO:0003677">
    <property type="term" value="F:DNA binding"/>
    <property type="evidence" value="ECO:0007669"/>
    <property type="project" value="InterPro"/>
</dbReference>
<protein>
    <submittedName>
        <fullName evidence="2">LytTR family transcriptional regulator</fullName>
    </submittedName>
</protein>
<feature type="domain" description="HTH LytTR-type" evidence="1">
    <location>
        <begin position="1"/>
        <end position="63"/>
    </location>
</feature>
<sequence>MHLSNGSQELSSKNLAYLEDILSDKSFFRSHRSYLVNRYHIKALIEGHFVLKNGNEIPISRRKETQAKTWFFSCV</sequence>
<dbReference type="SMART" id="SM00850">
    <property type="entry name" value="LytTR"/>
    <property type="match status" value="1"/>
</dbReference>
<evidence type="ECO:0000313" key="3">
    <source>
        <dbReference type="Proteomes" id="UP000480178"/>
    </source>
</evidence>
<dbReference type="EMBL" id="CP048222">
    <property type="protein sequence ID" value="QHT72229.1"/>
    <property type="molecule type" value="Genomic_DNA"/>
</dbReference>
<dbReference type="KEGG" id="rhoz:GXP67_31060"/>
<name>A0A6C0GVL8_9BACT</name>
<dbReference type="Pfam" id="PF04397">
    <property type="entry name" value="LytTR"/>
    <property type="match status" value="1"/>
</dbReference>
<dbReference type="Proteomes" id="UP000480178">
    <property type="component" value="Chromosome"/>
</dbReference>
<proteinExistence type="predicted"/>